<protein>
    <submittedName>
        <fullName evidence="1">Uncharacterized protein</fullName>
    </submittedName>
</protein>
<accession>X1RWV9</accession>
<gene>
    <name evidence="1" type="ORF">S12H4_23575</name>
</gene>
<comment type="caution">
    <text evidence="1">The sequence shown here is derived from an EMBL/GenBank/DDBJ whole genome shotgun (WGS) entry which is preliminary data.</text>
</comment>
<dbReference type="EMBL" id="BARW01012556">
    <property type="protein sequence ID" value="GAI85163.1"/>
    <property type="molecule type" value="Genomic_DNA"/>
</dbReference>
<name>X1RWV9_9ZZZZ</name>
<proteinExistence type="predicted"/>
<evidence type="ECO:0000313" key="1">
    <source>
        <dbReference type="EMBL" id="GAI85163.1"/>
    </source>
</evidence>
<dbReference type="AlphaFoldDB" id="X1RWV9"/>
<reference evidence="1" key="1">
    <citation type="journal article" date="2014" name="Front. Microbiol.">
        <title>High frequency of phylogenetically diverse reductive dehalogenase-homologous genes in deep subseafloor sedimentary metagenomes.</title>
        <authorList>
            <person name="Kawai M."/>
            <person name="Futagami T."/>
            <person name="Toyoda A."/>
            <person name="Takaki Y."/>
            <person name="Nishi S."/>
            <person name="Hori S."/>
            <person name="Arai W."/>
            <person name="Tsubouchi T."/>
            <person name="Morono Y."/>
            <person name="Uchiyama I."/>
            <person name="Ito T."/>
            <person name="Fujiyama A."/>
            <person name="Inagaki F."/>
            <person name="Takami H."/>
        </authorList>
    </citation>
    <scope>NUCLEOTIDE SEQUENCE</scope>
    <source>
        <strain evidence="1">Expedition CK06-06</strain>
    </source>
</reference>
<organism evidence="1">
    <name type="scientific">marine sediment metagenome</name>
    <dbReference type="NCBI Taxonomy" id="412755"/>
    <lineage>
        <taxon>unclassified sequences</taxon>
        <taxon>metagenomes</taxon>
        <taxon>ecological metagenomes</taxon>
    </lineage>
</organism>
<sequence>MIPMYGFGDILDYCSIKRWFEIIRQKQKSGEISGHALIFLNFDMDYENWIGLKLPKFLNWMPNSRGLMEFAEAVDQYDYAEFTNLLEIIPKLVVEAKRILFFRYESAESLVFLKKLLISDLEFLTKPSEIRVSDIHFNHLALCPIVQNFVLLNF</sequence>